<dbReference type="EMBL" id="JWZX01003039">
    <property type="protein sequence ID" value="KOO24905.1"/>
    <property type="molecule type" value="Genomic_DNA"/>
</dbReference>
<proteinExistence type="predicted"/>
<name>A0A0M0JEN0_9EUKA</name>
<keyword evidence="2" id="KW-1185">Reference proteome</keyword>
<gene>
    <name evidence="1" type="ORF">Ctob_006680</name>
</gene>
<evidence type="ECO:0000313" key="1">
    <source>
        <dbReference type="EMBL" id="KOO24905.1"/>
    </source>
</evidence>
<protein>
    <submittedName>
        <fullName evidence="1">Uncharacterized protein</fullName>
    </submittedName>
</protein>
<dbReference type="Proteomes" id="UP000037460">
    <property type="component" value="Unassembled WGS sequence"/>
</dbReference>
<organism evidence="1 2">
    <name type="scientific">Chrysochromulina tobinii</name>
    <dbReference type="NCBI Taxonomy" id="1460289"/>
    <lineage>
        <taxon>Eukaryota</taxon>
        <taxon>Haptista</taxon>
        <taxon>Haptophyta</taxon>
        <taxon>Prymnesiophyceae</taxon>
        <taxon>Prymnesiales</taxon>
        <taxon>Chrysochromulinaceae</taxon>
        <taxon>Chrysochromulina</taxon>
    </lineage>
</organism>
<reference evidence="2" key="1">
    <citation type="journal article" date="2015" name="PLoS Genet.">
        <title>Genome Sequence and Transcriptome Analyses of Chrysochromulina tobin: Metabolic Tools for Enhanced Algal Fitness in the Prominent Order Prymnesiales (Haptophyceae).</title>
        <authorList>
            <person name="Hovde B.T."/>
            <person name="Deodato C.R."/>
            <person name="Hunsperger H.M."/>
            <person name="Ryken S.A."/>
            <person name="Yost W."/>
            <person name="Jha R.K."/>
            <person name="Patterson J."/>
            <person name="Monnat R.J. Jr."/>
            <person name="Barlow S.B."/>
            <person name="Starkenburg S.R."/>
            <person name="Cattolico R.A."/>
        </authorList>
    </citation>
    <scope>NUCLEOTIDE SEQUENCE</scope>
    <source>
        <strain evidence="2">CCMP291</strain>
    </source>
</reference>
<sequence length="82" mass="9001">MASFIRYALAKLRETGTKLKEPALSHAFDHWAADTASAQHDAAWGALQAQSKTLEAQLRQARFENKKGTMLHVAQVIGTDGH</sequence>
<evidence type="ECO:0000313" key="2">
    <source>
        <dbReference type="Proteomes" id="UP000037460"/>
    </source>
</evidence>
<accession>A0A0M0JEN0</accession>
<dbReference type="AlphaFoldDB" id="A0A0M0JEN0"/>
<comment type="caution">
    <text evidence="1">The sequence shown here is derived from an EMBL/GenBank/DDBJ whole genome shotgun (WGS) entry which is preliminary data.</text>
</comment>